<dbReference type="GO" id="GO:0009254">
    <property type="term" value="P:peptidoglycan turnover"/>
    <property type="evidence" value="ECO:0007669"/>
    <property type="project" value="InterPro"/>
</dbReference>
<gene>
    <name evidence="4" type="ORF">EDD77_10480</name>
</gene>
<dbReference type="AlphaFoldDB" id="A0A4R1R481"/>
<evidence type="ECO:0000256" key="2">
    <source>
        <dbReference type="SAM" id="Phobius"/>
    </source>
</evidence>
<protein>
    <submittedName>
        <fullName evidence="4">Uncharacterized protein DUF348</fullName>
    </submittedName>
</protein>
<evidence type="ECO:0000256" key="1">
    <source>
        <dbReference type="ARBA" id="ARBA00022729"/>
    </source>
</evidence>
<dbReference type="GO" id="GO:0019867">
    <property type="term" value="C:outer membrane"/>
    <property type="evidence" value="ECO:0007669"/>
    <property type="project" value="InterPro"/>
</dbReference>
<dbReference type="SMART" id="SM01208">
    <property type="entry name" value="G5"/>
    <property type="match status" value="1"/>
</dbReference>
<dbReference type="InterPro" id="IPR011098">
    <property type="entry name" value="G5_dom"/>
</dbReference>
<dbReference type="RefSeq" id="WP_082669647.1">
    <property type="nucleotide sequence ID" value="NZ_CABKVM010000018.1"/>
</dbReference>
<dbReference type="SUPFAM" id="SSF50685">
    <property type="entry name" value="Barwin-like endoglucanases"/>
    <property type="match status" value="1"/>
</dbReference>
<keyword evidence="2" id="KW-1133">Transmembrane helix</keyword>
<organism evidence="4 5">
    <name type="scientific">Allofournierella massiliensis</name>
    <dbReference type="NCBI Taxonomy" id="1650663"/>
    <lineage>
        <taxon>Bacteria</taxon>
        <taxon>Bacillati</taxon>
        <taxon>Bacillota</taxon>
        <taxon>Clostridia</taxon>
        <taxon>Eubacteriales</taxon>
        <taxon>Oscillospiraceae</taxon>
        <taxon>Allofournierella</taxon>
    </lineage>
</organism>
<dbReference type="InterPro" id="IPR007137">
    <property type="entry name" value="DUF348"/>
</dbReference>
<keyword evidence="2" id="KW-0812">Transmembrane</keyword>
<keyword evidence="1" id="KW-0732">Signal</keyword>
<comment type="caution">
    <text evidence="4">The sequence shown here is derived from an EMBL/GenBank/DDBJ whole genome shotgun (WGS) entry which is preliminary data.</text>
</comment>
<keyword evidence="2" id="KW-0472">Membrane</keyword>
<dbReference type="InterPro" id="IPR059180">
    <property type="entry name" value="3D_YorM"/>
</dbReference>
<dbReference type="EMBL" id="SLUM01000004">
    <property type="protein sequence ID" value="TCL60200.1"/>
    <property type="molecule type" value="Genomic_DNA"/>
</dbReference>
<dbReference type="STRING" id="1650663.GCA_001486665_02753"/>
<feature type="transmembrane region" description="Helical" evidence="2">
    <location>
        <begin position="12"/>
        <end position="36"/>
    </location>
</feature>
<dbReference type="Gene3D" id="2.20.230.10">
    <property type="entry name" value="Resuscitation-promoting factor rpfb"/>
    <property type="match status" value="1"/>
</dbReference>
<dbReference type="CDD" id="cd14667">
    <property type="entry name" value="3D_containing_proteins"/>
    <property type="match status" value="1"/>
</dbReference>
<dbReference type="Pfam" id="PF06725">
    <property type="entry name" value="3D"/>
    <property type="match status" value="1"/>
</dbReference>
<dbReference type="Proteomes" id="UP000295184">
    <property type="component" value="Unassembled WGS sequence"/>
</dbReference>
<evidence type="ECO:0000313" key="5">
    <source>
        <dbReference type="Proteomes" id="UP000295184"/>
    </source>
</evidence>
<dbReference type="OrthoDB" id="9798935at2"/>
<dbReference type="InterPro" id="IPR051933">
    <property type="entry name" value="Resuscitation_pf_RpfB"/>
</dbReference>
<name>A0A4R1R481_9FIRM</name>
<evidence type="ECO:0000259" key="3">
    <source>
        <dbReference type="PROSITE" id="PS51109"/>
    </source>
</evidence>
<feature type="domain" description="G5" evidence="3">
    <location>
        <begin position="150"/>
        <end position="232"/>
    </location>
</feature>
<dbReference type="PROSITE" id="PS51109">
    <property type="entry name" value="G5"/>
    <property type="match status" value="1"/>
</dbReference>
<reference evidence="4 5" key="1">
    <citation type="submission" date="2019-03" db="EMBL/GenBank/DDBJ databases">
        <title>Genomic Encyclopedia of Type Strains, Phase IV (KMG-IV): sequencing the most valuable type-strain genomes for metagenomic binning, comparative biology and taxonomic classification.</title>
        <authorList>
            <person name="Goeker M."/>
        </authorList>
    </citation>
    <scope>NUCLEOTIDE SEQUENCE [LARGE SCALE GENOMIC DNA]</scope>
    <source>
        <strain evidence="4 5">DSM 100451</strain>
    </source>
</reference>
<dbReference type="Pfam" id="PF03990">
    <property type="entry name" value="DUF348"/>
    <property type="match status" value="1"/>
</dbReference>
<dbReference type="InterPro" id="IPR036908">
    <property type="entry name" value="RlpA-like_sf"/>
</dbReference>
<dbReference type="GO" id="GO:0004553">
    <property type="term" value="F:hydrolase activity, hydrolyzing O-glycosyl compounds"/>
    <property type="evidence" value="ECO:0007669"/>
    <property type="project" value="InterPro"/>
</dbReference>
<dbReference type="InterPro" id="IPR010611">
    <property type="entry name" value="3D_dom"/>
</dbReference>
<sequence>MITIIKKLRRLVLAVPVKVWACLITAGCLALTLVGLHQALHLVRITDSEGASQVVMTHLDDPQKLMQLSGIVAEEGDDVHYTAYNGNQASLNIQRAVDLTVTADGQTHDLRLVNGTVSDALTACGVELGEHDYTEPSLHTAIEDGMNVQVHRVEYRDTVVEESIPYETEYVYTSLFYKNRNRTQLVQQGHEGTNQITHRERVVDGQVESSQVISVVQTVAPKNTIIKAYQAGAPVSPLEGPEVVDGVPTGYTAVYTGRATGYSSSRGRGASGLGLYCGTVAVNPALIPYGTKLYITSTDGKLVYGYAIATDTGASLLNGSCLVDLYYDSFSEALMNGVQEVNVYVMG</sequence>
<dbReference type="Pfam" id="PF07501">
    <property type="entry name" value="G5"/>
    <property type="match status" value="1"/>
</dbReference>
<proteinExistence type="predicted"/>
<dbReference type="PANTHER" id="PTHR39160">
    <property type="entry name" value="CELL WALL-BINDING PROTEIN YOCH"/>
    <property type="match status" value="1"/>
</dbReference>
<accession>A0A4R1R481</accession>
<evidence type="ECO:0000313" key="4">
    <source>
        <dbReference type="EMBL" id="TCL60200.1"/>
    </source>
</evidence>
<dbReference type="PANTHER" id="PTHR39160:SF4">
    <property type="entry name" value="RESUSCITATION-PROMOTING FACTOR RPFB"/>
    <property type="match status" value="1"/>
</dbReference>